<evidence type="ECO:0000313" key="2">
    <source>
        <dbReference type="Proteomes" id="UP000308836"/>
    </source>
</evidence>
<keyword evidence="1" id="KW-0326">Glycosidase</keyword>
<protein>
    <submittedName>
        <fullName evidence="1">DNA-deoxyinosine glycosylase</fullName>
        <ecNumber evidence="1">3.2.2.15</ecNumber>
    </submittedName>
</protein>
<dbReference type="EC" id="3.2.2.15" evidence="1"/>
<accession>A0AC61R5D0</accession>
<organism evidence="1 2">
    <name type="scientific">Dubosiella muris</name>
    <dbReference type="NCBI Taxonomy" id="3038133"/>
    <lineage>
        <taxon>Bacteria</taxon>
        <taxon>Bacillati</taxon>
        <taxon>Bacillota</taxon>
        <taxon>Erysipelotrichia</taxon>
        <taxon>Erysipelotrichales</taxon>
        <taxon>Erysipelotrichaceae</taxon>
        <taxon>Dubosiella</taxon>
    </lineage>
</organism>
<comment type="caution">
    <text evidence="1">The sequence shown here is derived from an EMBL/GenBank/DDBJ whole genome shotgun (WGS) entry which is preliminary data.</text>
</comment>
<gene>
    <name evidence="1" type="ORF">E5336_10960</name>
</gene>
<keyword evidence="1" id="KW-0378">Hydrolase</keyword>
<proteinExistence type="predicted"/>
<evidence type="ECO:0000313" key="1">
    <source>
        <dbReference type="EMBL" id="TGY64960.1"/>
    </source>
</evidence>
<name>A0AC61R5D0_9FIRM</name>
<reference evidence="1" key="1">
    <citation type="submission" date="2019-04" db="EMBL/GenBank/DDBJ databases">
        <title>Microbes associate with the intestines of laboratory mice.</title>
        <authorList>
            <person name="Navarre W."/>
            <person name="Wong E."/>
            <person name="Huang K."/>
            <person name="Tropini C."/>
            <person name="Ng K."/>
            <person name="Yu B."/>
        </authorList>
    </citation>
    <scope>NUCLEOTIDE SEQUENCE</scope>
    <source>
        <strain evidence="1">NM09_H32</strain>
    </source>
</reference>
<dbReference type="Proteomes" id="UP000308836">
    <property type="component" value="Unassembled WGS sequence"/>
</dbReference>
<dbReference type="EMBL" id="SRYG01000027">
    <property type="protein sequence ID" value="TGY64960.1"/>
    <property type="molecule type" value="Genomic_DNA"/>
</dbReference>
<sequence>METIEHTFEPVYDADSKILILGTMPSPKSRETGFYYGHPQNRFWKVLAAVFDVPCPQTIEEKKAFCHTHHIALWDTLRSCRIEGASDASIQDPVGNDIGALVAKTKIEKVFVTGRKAEAFYEAYCGCDLPCVYLPSPSPANRQISFENLKKAYECVKD</sequence>
<keyword evidence="2" id="KW-1185">Reference proteome</keyword>